<evidence type="ECO:0000256" key="7">
    <source>
        <dbReference type="ARBA" id="ARBA00033999"/>
    </source>
</evidence>
<dbReference type="PANTHER" id="PTHR11455:SF9">
    <property type="entry name" value="CRYPTOCHROME CIRCADIAN CLOCK 5 ISOFORM X1"/>
    <property type="match status" value="1"/>
</dbReference>
<dbReference type="SUPFAM" id="SSF48173">
    <property type="entry name" value="Cryptochrome/photolyase FAD-binding domain"/>
    <property type="match status" value="1"/>
</dbReference>
<dbReference type="InterPro" id="IPR014729">
    <property type="entry name" value="Rossmann-like_a/b/a_fold"/>
</dbReference>
<dbReference type="PROSITE" id="PS00691">
    <property type="entry name" value="DNA_PHOTOLYASES_1_2"/>
    <property type="match status" value="1"/>
</dbReference>
<keyword evidence="5 8" id="KW-0274">FAD</keyword>
<dbReference type="Pfam" id="PF03441">
    <property type="entry name" value="FAD_binding_7"/>
    <property type="match status" value="1"/>
</dbReference>
<feature type="binding site" evidence="8">
    <location>
        <position position="227"/>
    </location>
    <ligand>
        <name>FAD</name>
        <dbReference type="ChEBI" id="CHEBI:57692"/>
    </ligand>
</feature>
<reference evidence="12" key="1">
    <citation type="submission" date="2006-06" db="EMBL/GenBank/DDBJ databases">
        <title>Complete sequence of Trichodesmium erythraeum IMS101.</title>
        <authorList>
            <consortium name="US DOE Joint Genome Institute"/>
            <person name="Copeland A."/>
            <person name="Lucas S."/>
            <person name="Lapidus A."/>
            <person name="Barry K."/>
            <person name="Detter J.C."/>
            <person name="Glavina del Rio T."/>
            <person name="Hammon N."/>
            <person name="Israni S."/>
            <person name="Dalin E."/>
            <person name="Tice H."/>
            <person name="Pitluck S."/>
            <person name="Kiss H."/>
            <person name="Munk A.C."/>
            <person name="Brettin T."/>
            <person name="Bruce D."/>
            <person name="Han C."/>
            <person name="Tapia R."/>
            <person name="Gilna P."/>
            <person name="Schmutz J."/>
            <person name="Larimer F."/>
            <person name="Land M."/>
            <person name="Hauser L."/>
            <person name="Kyrpides N."/>
            <person name="Kim E."/>
            <person name="Richardson P."/>
        </authorList>
    </citation>
    <scope>NUCLEOTIDE SEQUENCE [LARGE SCALE GENOMIC DNA]</scope>
    <source>
        <strain evidence="12">IMS101</strain>
    </source>
</reference>
<evidence type="ECO:0000259" key="11">
    <source>
        <dbReference type="PROSITE" id="PS51645"/>
    </source>
</evidence>
<dbReference type="Gene3D" id="1.10.579.10">
    <property type="entry name" value="DNA Cyclobutane Dipyrimidine Photolyase, subunit A, domain 3"/>
    <property type="match status" value="1"/>
</dbReference>
<dbReference type="GO" id="GO:0009416">
    <property type="term" value="P:response to light stimulus"/>
    <property type="evidence" value="ECO:0007669"/>
    <property type="project" value="TreeGrafter"/>
</dbReference>
<dbReference type="SUPFAM" id="SSF52425">
    <property type="entry name" value="Cryptochrome/photolyase, N-terminal domain"/>
    <property type="match status" value="1"/>
</dbReference>
<dbReference type="InterPro" id="IPR005101">
    <property type="entry name" value="Cryptochr/Photolyase_FAD-bd"/>
</dbReference>
<dbReference type="GO" id="GO:0071949">
    <property type="term" value="F:FAD binding"/>
    <property type="evidence" value="ECO:0007669"/>
    <property type="project" value="TreeGrafter"/>
</dbReference>
<feature type="site" description="Electron transfer via tryptophanyl radical" evidence="9">
    <location>
        <position position="313"/>
    </location>
</feature>
<evidence type="ECO:0000256" key="6">
    <source>
        <dbReference type="ARBA" id="ARBA00022991"/>
    </source>
</evidence>
<dbReference type="Gene3D" id="1.25.40.80">
    <property type="match status" value="1"/>
</dbReference>
<dbReference type="InterPro" id="IPR018394">
    <property type="entry name" value="DNA_photolyase_1_CS_C"/>
</dbReference>
<dbReference type="InterPro" id="IPR036134">
    <property type="entry name" value="Crypto/Photolyase_FAD-like_sf"/>
</dbReference>
<evidence type="ECO:0000313" key="12">
    <source>
        <dbReference type="EMBL" id="ABG50476.1"/>
    </source>
</evidence>
<feature type="site" description="Electron transfer via tryptophanyl radical" evidence="9">
    <location>
        <position position="389"/>
    </location>
</feature>
<comment type="cofactor">
    <cofactor evidence="1">
        <name>(6R)-5,10-methylene-5,6,7,8-tetrahydrofolate</name>
        <dbReference type="ChEBI" id="CHEBI:15636"/>
    </cofactor>
</comment>
<evidence type="ECO:0000256" key="8">
    <source>
        <dbReference type="PIRSR" id="PIRSR602081-1"/>
    </source>
</evidence>
<dbReference type="KEGG" id="ter:Tery_1113"/>
<name>Q116U8_TRIEI</name>
<dbReference type="NCBIfam" id="TIGR03556">
    <property type="entry name" value="photolyase_8HDF"/>
    <property type="match status" value="1"/>
</dbReference>
<dbReference type="EMBL" id="CP000393">
    <property type="protein sequence ID" value="ABG50476.1"/>
    <property type="molecule type" value="Genomic_DNA"/>
</dbReference>
<gene>
    <name evidence="12" type="ordered locus">Tery_1113</name>
</gene>
<sequence length="474" mass="55327">MSNLILFWHRRDLRISDNVGLTQASQEGQTVVGIFCLDENILKRDDIASARVTYMIGCLQHLQKRYKQIGSQLLIMSGKPIEAIPKLATFLEAKAVYWNLDVEPYSRKRDRQVKENLEAANIQVKTFWEQLLHSPEEIFTSTKKPYSVYTPFWKNWQGKKKSNPLNTPVLKGLTEDQLQYTKKIGVIDLPTAKQLGFNWDNKLILEPGETAALEKLEKFSNGAISSYQEQRNFPSLDGTSQLSVALKFGTIGIRTVWAKTQELIENCYSSEVFENIETWQKEIAWREFYQYVMYHYPELETGPYREHWKNFPWKNNKAHFQAWCEGNTGYPIVDAAMRQLNETGWMHNRCRMIVASFLTKDLIINWQWGEKYFMQNLIDGDLCANNGGWQWSASSGMDPKPLRIFNPVSQTQKYDPEGEYIRQWVCELRSVDTQYLVTGKIPAEEREAIGYPLPIVDHKKQQQLFKDLYREQKN</sequence>
<dbReference type="FunFam" id="1.10.579.10:FF:000003">
    <property type="entry name" value="Deoxyribodipyrimidine photo-lyase"/>
    <property type="match status" value="1"/>
</dbReference>
<dbReference type="GO" id="GO:0003677">
    <property type="term" value="F:DNA binding"/>
    <property type="evidence" value="ECO:0007669"/>
    <property type="project" value="TreeGrafter"/>
</dbReference>
<feature type="binding site" evidence="8">
    <location>
        <begin position="379"/>
        <end position="381"/>
    </location>
    <ligand>
        <name>FAD</name>
        <dbReference type="ChEBI" id="CHEBI:57692"/>
    </ligand>
</feature>
<evidence type="ECO:0000256" key="2">
    <source>
        <dbReference type="ARBA" id="ARBA00013149"/>
    </source>
</evidence>
<feature type="binding site" evidence="8">
    <location>
        <begin position="282"/>
        <end position="289"/>
    </location>
    <ligand>
        <name>FAD</name>
        <dbReference type="ChEBI" id="CHEBI:57692"/>
    </ligand>
</feature>
<dbReference type="PROSITE" id="PS51645">
    <property type="entry name" value="PHR_CRY_ALPHA_BETA"/>
    <property type="match status" value="1"/>
</dbReference>
<dbReference type="InterPro" id="IPR006050">
    <property type="entry name" value="DNA_photolyase_N"/>
</dbReference>
<feature type="site" description="Electron transfer via tryptophanyl radical" evidence="9">
    <location>
        <position position="366"/>
    </location>
</feature>
<keyword evidence="6 10" id="KW-0157">Chromophore</keyword>
<feature type="binding site" evidence="8">
    <location>
        <begin position="239"/>
        <end position="243"/>
    </location>
    <ligand>
        <name>FAD</name>
        <dbReference type="ChEBI" id="CHEBI:57692"/>
    </ligand>
</feature>
<keyword evidence="12" id="KW-0456">Lyase</keyword>
<dbReference type="EC" id="4.1.99.3" evidence="2"/>
<dbReference type="PROSITE" id="PS00394">
    <property type="entry name" value="DNA_PHOTOLYASES_1_1"/>
    <property type="match status" value="1"/>
</dbReference>
<dbReference type="PRINTS" id="PR00147">
    <property type="entry name" value="DNAPHOTLYASE"/>
</dbReference>
<evidence type="ECO:0000256" key="9">
    <source>
        <dbReference type="PIRSR" id="PIRSR602081-2"/>
    </source>
</evidence>
<organism evidence="12">
    <name type="scientific">Trichodesmium erythraeum (strain IMS101)</name>
    <dbReference type="NCBI Taxonomy" id="203124"/>
    <lineage>
        <taxon>Bacteria</taxon>
        <taxon>Bacillati</taxon>
        <taxon>Cyanobacteriota</taxon>
        <taxon>Cyanophyceae</taxon>
        <taxon>Oscillatoriophycideae</taxon>
        <taxon>Oscillatoriales</taxon>
        <taxon>Microcoleaceae</taxon>
        <taxon>Trichodesmium</taxon>
    </lineage>
</organism>
<keyword evidence="4 8" id="KW-0285">Flavoprotein</keyword>
<accession>Q116U8</accession>
<dbReference type="Gene3D" id="3.40.50.620">
    <property type="entry name" value="HUPs"/>
    <property type="match status" value="1"/>
</dbReference>
<evidence type="ECO:0000256" key="1">
    <source>
        <dbReference type="ARBA" id="ARBA00001932"/>
    </source>
</evidence>
<feature type="domain" description="Photolyase/cryptochrome alpha/beta" evidence="11">
    <location>
        <begin position="3"/>
        <end position="132"/>
    </location>
</feature>
<comment type="similarity">
    <text evidence="10">Belongs to the DNA photolyase family.</text>
</comment>
<dbReference type="GO" id="GO:0003904">
    <property type="term" value="F:deoxyribodipyrimidine photo-lyase activity"/>
    <property type="evidence" value="ECO:0007669"/>
    <property type="project" value="UniProtKB-EC"/>
</dbReference>
<dbReference type="Pfam" id="PF00875">
    <property type="entry name" value="DNA_photolyase"/>
    <property type="match status" value="1"/>
</dbReference>
<dbReference type="InterPro" id="IPR019947">
    <property type="entry name" value="Photolyase_8HDF"/>
</dbReference>
<comment type="cofactor">
    <cofactor evidence="8">
        <name>FAD</name>
        <dbReference type="ChEBI" id="CHEBI:57692"/>
    </cofactor>
    <text evidence="8">Binds 1 FAD per subunit.</text>
</comment>
<dbReference type="STRING" id="203124.Tery_1113"/>
<evidence type="ECO:0000256" key="10">
    <source>
        <dbReference type="RuleBase" id="RU004182"/>
    </source>
</evidence>
<dbReference type="InterPro" id="IPR002081">
    <property type="entry name" value="Cryptochrome/DNA_photolyase_1"/>
</dbReference>
<evidence type="ECO:0000256" key="5">
    <source>
        <dbReference type="ARBA" id="ARBA00022827"/>
    </source>
</evidence>
<evidence type="ECO:0000256" key="3">
    <source>
        <dbReference type="ARBA" id="ARBA00014046"/>
    </source>
</evidence>
<dbReference type="OrthoDB" id="9772484at2"/>
<protein>
    <recommendedName>
        <fullName evidence="3">Deoxyribodipyrimidine photo-lyase</fullName>
        <ecNumber evidence="2">4.1.99.3</ecNumber>
    </recommendedName>
</protein>
<dbReference type="RefSeq" id="WP_011610862.1">
    <property type="nucleotide sequence ID" value="NC_008312.1"/>
</dbReference>
<dbReference type="HOGENOM" id="CLU_010348_2_2_3"/>
<dbReference type="eggNOG" id="COG0415">
    <property type="taxonomic scope" value="Bacteria"/>
</dbReference>
<dbReference type="PANTHER" id="PTHR11455">
    <property type="entry name" value="CRYPTOCHROME"/>
    <property type="match status" value="1"/>
</dbReference>
<evidence type="ECO:0000256" key="4">
    <source>
        <dbReference type="ARBA" id="ARBA00022630"/>
    </source>
</evidence>
<dbReference type="AlphaFoldDB" id="Q116U8"/>
<feature type="binding site" evidence="8">
    <location>
        <position position="279"/>
    </location>
    <ligand>
        <name>FAD</name>
        <dbReference type="ChEBI" id="CHEBI:57692"/>
    </ligand>
</feature>
<dbReference type="InterPro" id="IPR036155">
    <property type="entry name" value="Crypto/Photolyase_N_sf"/>
</dbReference>
<proteinExistence type="inferred from homology"/>
<dbReference type="GO" id="GO:0000719">
    <property type="term" value="P:photoreactive repair"/>
    <property type="evidence" value="ECO:0007669"/>
    <property type="project" value="UniProtKB-ARBA"/>
</dbReference>
<comment type="catalytic activity">
    <reaction evidence="7">
        <text>cyclobutadipyrimidine (in DNA) = 2 pyrimidine residues (in DNA).</text>
        <dbReference type="EC" id="4.1.99.3"/>
    </reaction>
</comment>